<dbReference type="InterPro" id="IPR025558">
    <property type="entry name" value="DUF4283"/>
</dbReference>
<keyword evidence="4" id="KW-1185">Reference proteome</keyword>
<dbReference type="Proteomes" id="UP000032141">
    <property type="component" value="Chromosome C5"/>
</dbReference>
<dbReference type="GeneID" id="106343890"/>
<evidence type="ECO:0000313" key="3">
    <source>
        <dbReference type="EnsemblPlants" id="Bo5g015100.1"/>
    </source>
</evidence>
<reference evidence="3 4" key="1">
    <citation type="journal article" date="2014" name="Genome Biol.">
        <title>Transcriptome and methylome profiling reveals relics of genome dominance in the mesopolyploid Brassica oleracea.</title>
        <authorList>
            <person name="Parkin I.A."/>
            <person name="Koh C."/>
            <person name="Tang H."/>
            <person name="Robinson S.J."/>
            <person name="Kagale S."/>
            <person name="Clarke W.E."/>
            <person name="Town C.D."/>
            <person name="Nixon J."/>
            <person name="Krishnakumar V."/>
            <person name="Bidwell S.L."/>
            <person name="Denoeud F."/>
            <person name="Belcram H."/>
            <person name="Links M.G."/>
            <person name="Just J."/>
            <person name="Clarke C."/>
            <person name="Bender T."/>
            <person name="Huebert T."/>
            <person name="Mason A.S."/>
            <person name="Pires J.C."/>
            <person name="Barker G."/>
            <person name="Moore J."/>
            <person name="Walley P.G."/>
            <person name="Manoli S."/>
            <person name="Batley J."/>
            <person name="Edwards D."/>
            <person name="Nelson M.N."/>
            <person name="Wang X."/>
            <person name="Paterson A.H."/>
            <person name="King G."/>
            <person name="Bancroft I."/>
            <person name="Chalhoub B."/>
            <person name="Sharpe A.G."/>
        </authorList>
    </citation>
    <scope>NUCLEOTIDE SEQUENCE</scope>
    <source>
        <strain evidence="3 4">cv. TO1000</strain>
    </source>
</reference>
<evidence type="ECO:0000313" key="4">
    <source>
        <dbReference type="Proteomes" id="UP000032141"/>
    </source>
</evidence>
<dbReference type="HOGENOM" id="CLU_693276_0_0_1"/>
<organism evidence="3 4">
    <name type="scientific">Brassica oleracea var. oleracea</name>
    <dbReference type="NCBI Taxonomy" id="109376"/>
    <lineage>
        <taxon>Eukaryota</taxon>
        <taxon>Viridiplantae</taxon>
        <taxon>Streptophyta</taxon>
        <taxon>Embryophyta</taxon>
        <taxon>Tracheophyta</taxon>
        <taxon>Spermatophyta</taxon>
        <taxon>Magnoliopsida</taxon>
        <taxon>eudicotyledons</taxon>
        <taxon>Gunneridae</taxon>
        <taxon>Pentapetalae</taxon>
        <taxon>rosids</taxon>
        <taxon>malvids</taxon>
        <taxon>Brassicales</taxon>
        <taxon>Brassicaceae</taxon>
        <taxon>Brassiceae</taxon>
        <taxon>Brassica</taxon>
    </lineage>
</organism>
<dbReference type="PANTHER" id="PTHR31286">
    <property type="entry name" value="GLYCINE-RICH CELL WALL STRUCTURAL PROTEIN 1.8-LIKE"/>
    <property type="match status" value="1"/>
</dbReference>
<dbReference type="Pfam" id="PF14111">
    <property type="entry name" value="DUF4283"/>
    <property type="match status" value="1"/>
</dbReference>
<feature type="compositionally biased region" description="Basic and acidic residues" evidence="1">
    <location>
        <begin position="1"/>
        <end position="16"/>
    </location>
</feature>
<proteinExistence type="predicted"/>
<dbReference type="RefSeq" id="XP_013638696.1">
    <property type="nucleotide sequence ID" value="XM_013783242.1"/>
</dbReference>
<sequence length="398" mass="43180">MASKTDDELSSSKDDGLSSSISKDASLQITPSVASPPAALTPDVLSPTQDLRTQASESLEASESLLPLGAENCAGTLAGPPEKNNMKPAPESQLHGSGAEHCAGTLVGPPAMDNMVSAPTTQLFHGRDTEISTLPHGTLGTDPTMASPAIEASKQALPQANAPSEPIQGASPSQFVPSLGSWAKPLFFKPPVTPPDPSTPKGYDPVIMGNQLAALWPSLNDEILNKQPKRLSPQSRNLFRDATPTYRLDGTPEVSIPSKVLRLGPENKDEYVIGKFHKCSLPPGGLVHAVVNKIWGRSCKISCKKLDDSSYMFHIPHQPTRHWIIQRGVWHIDDCLLFVLPWTPEGTFKILEVSTLPVWVNLKNVLDCCYSRLGMSCRFRSWRAYFNSQTSSGSYQYE</sequence>
<dbReference type="AlphaFoldDB" id="A0A0D3C9E5"/>
<dbReference type="KEGG" id="boe:106343890"/>
<evidence type="ECO:0000256" key="1">
    <source>
        <dbReference type="SAM" id="MobiDB-lite"/>
    </source>
</evidence>
<protein>
    <recommendedName>
        <fullName evidence="2">DUF4283 domain-containing protein</fullName>
    </recommendedName>
</protein>
<feature type="domain" description="DUF4283" evidence="2">
    <location>
        <begin position="268"/>
        <end position="345"/>
    </location>
</feature>
<accession>A0A0D3C9E5</accession>
<dbReference type="InterPro" id="IPR040256">
    <property type="entry name" value="At4g02000-like"/>
</dbReference>
<dbReference type="PANTHER" id="PTHR31286:SF133">
    <property type="entry name" value="TA11-LIKE NON-LTR RETROELEMENT PROTEIN-RELATED"/>
    <property type="match status" value="1"/>
</dbReference>
<evidence type="ECO:0000259" key="2">
    <source>
        <dbReference type="Pfam" id="PF14111"/>
    </source>
</evidence>
<feature type="region of interest" description="Disordered" evidence="1">
    <location>
        <begin position="154"/>
        <end position="173"/>
    </location>
</feature>
<reference evidence="3" key="2">
    <citation type="submission" date="2015-03" db="UniProtKB">
        <authorList>
            <consortium name="EnsemblPlants"/>
        </authorList>
    </citation>
    <scope>IDENTIFICATION</scope>
</reference>
<dbReference type="Gramene" id="Bo5g015100.1">
    <property type="protein sequence ID" value="Bo5g015100.1"/>
    <property type="gene ID" value="Bo5g015100"/>
</dbReference>
<feature type="compositionally biased region" description="Low complexity" evidence="1">
    <location>
        <begin position="55"/>
        <end position="71"/>
    </location>
</feature>
<dbReference type="eggNOG" id="KOG1075">
    <property type="taxonomic scope" value="Eukaryota"/>
</dbReference>
<dbReference type="EnsemblPlants" id="Bo5g015100.1">
    <property type="protein sequence ID" value="Bo5g015100.1"/>
    <property type="gene ID" value="Bo5g015100"/>
</dbReference>
<name>A0A0D3C9E5_BRAOL</name>
<feature type="region of interest" description="Disordered" evidence="1">
    <location>
        <begin position="1"/>
        <end position="115"/>
    </location>
</feature>
<dbReference type="OrthoDB" id="1131725at2759"/>